<reference evidence="2" key="1">
    <citation type="journal article" date="2013" name="Genome Announc.">
        <title>Draft genome sequence of the basidiomycetous yeast-like fungus Pseudozyma hubeiensis SY62, which produces an abundant amount of the biosurfactant mannosylerythritol lipids.</title>
        <authorList>
            <person name="Konishi M."/>
            <person name="Hatada Y."/>
            <person name="Horiuchi J."/>
        </authorList>
    </citation>
    <scope>NUCLEOTIDE SEQUENCE [LARGE SCALE GENOMIC DNA]</scope>
    <source>
        <strain evidence="2">SY62</strain>
    </source>
</reference>
<dbReference type="RefSeq" id="XP_012188688.1">
    <property type="nucleotide sequence ID" value="XM_012333298.1"/>
</dbReference>
<dbReference type="AlphaFoldDB" id="R9P1I7"/>
<dbReference type="Proteomes" id="UP000014071">
    <property type="component" value="Unassembled WGS sequence"/>
</dbReference>
<name>R9P1I7_PSEHS</name>
<dbReference type="eggNOG" id="ENOG502TIGI">
    <property type="taxonomic scope" value="Eukaryota"/>
</dbReference>
<keyword evidence="2" id="KW-1185">Reference proteome</keyword>
<evidence type="ECO:0000313" key="2">
    <source>
        <dbReference type="Proteomes" id="UP000014071"/>
    </source>
</evidence>
<proteinExistence type="predicted"/>
<dbReference type="GeneID" id="24107967"/>
<dbReference type="EMBL" id="DF238790">
    <property type="protein sequence ID" value="GAC95101.1"/>
    <property type="molecule type" value="Genomic_DNA"/>
</dbReference>
<organism evidence="1 2">
    <name type="scientific">Pseudozyma hubeiensis (strain SY62)</name>
    <name type="common">Yeast</name>
    <dbReference type="NCBI Taxonomy" id="1305764"/>
    <lineage>
        <taxon>Eukaryota</taxon>
        <taxon>Fungi</taxon>
        <taxon>Dikarya</taxon>
        <taxon>Basidiomycota</taxon>
        <taxon>Ustilaginomycotina</taxon>
        <taxon>Ustilaginomycetes</taxon>
        <taxon>Ustilaginales</taxon>
        <taxon>Ustilaginaceae</taxon>
        <taxon>Pseudozyma</taxon>
    </lineage>
</organism>
<sequence>MAEHELFNTEYDAYDELADEDIKSPKKAKKETKRNAAGCVKHWVAWRRKLETTLLGAPTVDGNGKKLIKRDIVKDDDTK</sequence>
<protein>
    <submittedName>
        <fullName evidence="1">Uncharacterized protein</fullName>
    </submittedName>
</protein>
<gene>
    <name evidence="1" type="ORF">PHSY_002676</name>
</gene>
<accession>R9P1I7</accession>
<evidence type="ECO:0000313" key="1">
    <source>
        <dbReference type="EMBL" id="GAC95101.1"/>
    </source>
</evidence>
<dbReference type="HOGENOM" id="CLU_2607028_0_0_1"/>
<dbReference type="OrthoDB" id="2554776at2759"/>